<name>A0A4S4CER5_9BACL</name>
<dbReference type="PROSITE" id="PS51154">
    <property type="entry name" value="MACRO"/>
    <property type="match status" value="1"/>
</dbReference>
<dbReference type="RefSeq" id="WP_136367820.1">
    <property type="nucleotide sequence ID" value="NZ_SSOB01000001.1"/>
</dbReference>
<dbReference type="PANTHER" id="PTHR11106">
    <property type="entry name" value="GANGLIOSIDE INDUCED DIFFERENTIATION ASSOCIATED PROTEIN 2-RELATED"/>
    <property type="match status" value="1"/>
</dbReference>
<organism evidence="2 3">
    <name type="scientific">Cohnella fermenti</name>
    <dbReference type="NCBI Taxonomy" id="2565925"/>
    <lineage>
        <taxon>Bacteria</taxon>
        <taxon>Bacillati</taxon>
        <taxon>Bacillota</taxon>
        <taxon>Bacilli</taxon>
        <taxon>Bacillales</taxon>
        <taxon>Paenibacillaceae</taxon>
        <taxon>Cohnella</taxon>
    </lineage>
</organism>
<dbReference type="Gene3D" id="3.40.220.10">
    <property type="entry name" value="Leucine Aminopeptidase, subunit E, domain 1"/>
    <property type="match status" value="1"/>
</dbReference>
<protein>
    <submittedName>
        <fullName evidence="2">RNase III inhibitor</fullName>
    </submittedName>
</protein>
<dbReference type="Proteomes" id="UP000310636">
    <property type="component" value="Unassembled WGS sequence"/>
</dbReference>
<reference evidence="2 3" key="1">
    <citation type="submission" date="2019-04" db="EMBL/GenBank/DDBJ databases">
        <title>Cohnella sp. nov. isolated from preserved vegetables.</title>
        <authorList>
            <person name="Lin S.-Y."/>
            <person name="Hung M.-H."/>
            <person name="Young C.-C."/>
        </authorList>
    </citation>
    <scope>NUCLEOTIDE SEQUENCE [LARGE SCALE GENOMIC DNA]</scope>
    <source>
        <strain evidence="2 3">CC-MHH1044</strain>
    </source>
</reference>
<dbReference type="PANTHER" id="PTHR11106:SF27">
    <property type="entry name" value="MACRO DOMAIN-CONTAINING PROTEIN"/>
    <property type="match status" value="1"/>
</dbReference>
<dbReference type="OrthoDB" id="6194521at2"/>
<dbReference type="SUPFAM" id="SSF52949">
    <property type="entry name" value="Macro domain-like"/>
    <property type="match status" value="1"/>
</dbReference>
<dbReference type="InterPro" id="IPR043472">
    <property type="entry name" value="Macro_dom-like"/>
</dbReference>
<dbReference type="SMART" id="SM00506">
    <property type="entry name" value="A1pp"/>
    <property type="match status" value="1"/>
</dbReference>
<gene>
    <name evidence="2" type="ORF">E6C55_00540</name>
</gene>
<accession>A0A4S4CER5</accession>
<evidence type="ECO:0000313" key="2">
    <source>
        <dbReference type="EMBL" id="THF84505.1"/>
    </source>
</evidence>
<comment type="caution">
    <text evidence="2">The sequence shown here is derived from an EMBL/GenBank/DDBJ whole genome shotgun (WGS) entry which is preliminary data.</text>
</comment>
<dbReference type="AlphaFoldDB" id="A0A4S4CER5"/>
<dbReference type="EMBL" id="SSOB01000001">
    <property type="protein sequence ID" value="THF84505.1"/>
    <property type="molecule type" value="Genomic_DNA"/>
</dbReference>
<feature type="domain" description="Macro" evidence="1">
    <location>
        <begin position="1"/>
        <end position="168"/>
    </location>
</feature>
<dbReference type="InterPro" id="IPR002589">
    <property type="entry name" value="Macro_dom"/>
</dbReference>
<proteinExistence type="predicted"/>
<keyword evidence="3" id="KW-1185">Reference proteome</keyword>
<sequence>MPFTIVRNDITAMQVDVIVNAANTSLQQGGGVCGAIFAAAGAGELQRECDAIGGCEVGQAVLTKGYRLPAPYIIHTPGPVWRGGGQGEASLLRDCYRNSLLLAERHGCESIAFPLISSGIFGYPKQEALQAATEAIRSFLLGSDLDVYLVVFDWGAVEVGEQLLGGVEAFIDEHYVRQHASLRRSKLPVERQALQEDALLPPQSAPEPDIPHLDEWIGRLDASFSQQLLRLIDRKGRTDVDVYKRANLDRKLFSKIRSNASYVPSKRTAVALAIALELDLEEAQDLLERAGYALSRSQKFDVIIEYFIGRGKYDLFEINEVLFHYGQPSLGPG</sequence>
<evidence type="ECO:0000259" key="1">
    <source>
        <dbReference type="PROSITE" id="PS51154"/>
    </source>
</evidence>
<evidence type="ECO:0000313" key="3">
    <source>
        <dbReference type="Proteomes" id="UP000310636"/>
    </source>
</evidence>
<dbReference type="Pfam" id="PF01661">
    <property type="entry name" value="Macro"/>
    <property type="match status" value="1"/>
</dbReference>